<evidence type="ECO:0000256" key="6">
    <source>
        <dbReference type="SAM" id="MobiDB-lite"/>
    </source>
</evidence>
<organism evidence="7 8">
    <name type="scientific">Quillaja saponaria</name>
    <name type="common">Soap bark tree</name>
    <dbReference type="NCBI Taxonomy" id="32244"/>
    <lineage>
        <taxon>Eukaryota</taxon>
        <taxon>Viridiplantae</taxon>
        <taxon>Streptophyta</taxon>
        <taxon>Embryophyta</taxon>
        <taxon>Tracheophyta</taxon>
        <taxon>Spermatophyta</taxon>
        <taxon>Magnoliopsida</taxon>
        <taxon>eudicotyledons</taxon>
        <taxon>Gunneridae</taxon>
        <taxon>Pentapetalae</taxon>
        <taxon>rosids</taxon>
        <taxon>fabids</taxon>
        <taxon>Fabales</taxon>
        <taxon>Quillajaceae</taxon>
        <taxon>Quillaja</taxon>
    </lineage>
</organism>
<keyword evidence="5" id="KW-0539">Nucleus</keyword>
<dbReference type="EMBL" id="JARAOO010000006">
    <property type="protein sequence ID" value="KAJ7963596.1"/>
    <property type="molecule type" value="Genomic_DNA"/>
</dbReference>
<evidence type="ECO:0000256" key="5">
    <source>
        <dbReference type="ARBA" id="ARBA00023242"/>
    </source>
</evidence>
<evidence type="ECO:0000256" key="4">
    <source>
        <dbReference type="ARBA" id="ARBA00022737"/>
    </source>
</evidence>
<comment type="subcellular location">
    <subcellularLocation>
        <location evidence="1">Nucleus</location>
        <location evidence="1">Nucleolus</location>
    </subcellularLocation>
</comment>
<dbReference type="GO" id="GO:0032040">
    <property type="term" value="C:small-subunit processome"/>
    <property type="evidence" value="ECO:0007669"/>
    <property type="project" value="TreeGrafter"/>
</dbReference>
<evidence type="ECO:0000256" key="1">
    <source>
        <dbReference type="ARBA" id="ARBA00004604"/>
    </source>
</evidence>
<evidence type="ECO:0000313" key="7">
    <source>
        <dbReference type="EMBL" id="KAJ7963596.1"/>
    </source>
</evidence>
<dbReference type="AlphaFoldDB" id="A0AAD7PPN8"/>
<evidence type="ECO:0000256" key="2">
    <source>
        <dbReference type="ARBA" id="ARBA00022552"/>
    </source>
</evidence>
<accession>A0AAD7PPN8</accession>
<dbReference type="PANTHER" id="PTHR18359:SF0">
    <property type="entry name" value="U3 SMALL NUCLEOLAR RNA-ASSOCIATED PROTEIN 18 HOMOLOG"/>
    <property type="match status" value="1"/>
</dbReference>
<keyword evidence="3" id="KW-0853">WD repeat</keyword>
<comment type="caution">
    <text evidence="7">The sequence shown here is derived from an EMBL/GenBank/DDBJ whole genome shotgun (WGS) entry which is preliminary data.</text>
</comment>
<protein>
    <submittedName>
        <fullName evidence="7">U3 small nucleolar RNA-associated protein 18-like</fullName>
    </submittedName>
</protein>
<evidence type="ECO:0000256" key="3">
    <source>
        <dbReference type="ARBA" id="ARBA00022574"/>
    </source>
</evidence>
<keyword evidence="4" id="KW-0677">Repeat</keyword>
<dbReference type="PANTHER" id="PTHR18359">
    <property type="entry name" value="WD-REPEAT PROTEIN-RELATED"/>
    <property type="match status" value="1"/>
</dbReference>
<reference evidence="7" key="1">
    <citation type="journal article" date="2023" name="Science">
        <title>Elucidation of the pathway for biosynthesis of saponin adjuvants from the soapbark tree.</title>
        <authorList>
            <person name="Reed J."/>
            <person name="Orme A."/>
            <person name="El-Demerdash A."/>
            <person name="Owen C."/>
            <person name="Martin L.B.B."/>
            <person name="Misra R.C."/>
            <person name="Kikuchi S."/>
            <person name="Rejzek M."/>
            <person name="Martin A.C."/>
            <person name="Harkess A."/>
            <person name="Leebens-Mack J."/>
            <person name="Louveau T."/>
            <person name="Stephenson M.J."/>
            <person name="Osbourn A."/>
        </authorList>
    </citation>
    <scope>NUCLEOTIDE SEQUENCE</scope>
    <source>
        <strain evidence="7">S10</strain>
    </source>
</reference>
<gene>
    <name evidence="7" type="ORF">O6P43_013528</name>
</gene>
<name>A0AAD7PPN8_QUISA</name>
<dbReference type="KEGG" id="qsa:O6P43_013528"/>
<evidence type="ECO:0000313" key="8">
    <source>
        <dbReference type="Proteomes" id="UP001163823"/>
    </source>
</evidence>
<keyword evidence="2" id="KW-0698">rRNA processing</keyword>
<sequence>MEQMKEMKKLESFLFGSLYSPVKFGTGDNDDAQDGAAKDSAIFFADRSANIVLSVYEEDADFSEESNDDVRAARGTPVWVDDEEKQTTINIAKVNRLRKLRKEEEETLISGPESNIDGSSDDESLDEKDGAVVTRGQKDVEDVDDILGTNEDQVVKSSSKLLPGHLENSKTHRCKYRRPF</sequence>
<dbReference type="GO" id="GO:0006364">
    <property type="term" value="P:rRNA processing"/>
    <property type="evidence" value="ECO:0007669"/>
    <property type="project" value="UniProtKB-KW"/>
</dbReference>
<dbReference type="GO" id="GO:0034388">
    <property type="term" value="C:Pwp2p-containing subcomplex of 90S preribosome"/>
    <property type="evidence" value="ECO:0007669"/>
    <property type="project" value="TreeGrafter"/>
</dbReference>
<dbReference type="InterPro" id="IPR045161">
    <property type="entry name" value="Utp18"/>
</dbReference>
<feature type="compositionally biased region" description="Basic residues" evidence="6">
    <location>
        <begin position="171"/>
        <end position="180"/>
    </location>
</feature>
<proteinExistence type="predicted"/>
<keyword evidence="8" id="KW-1185">Reference proteome</keyword>
<feature type="region of interest" description="Disordered" evidence="6">
    <location>
        <begin position="158"/>
        <end position="180"/>
    </location>
</feature>
<dbReference type="Proteomes" id="UP001163823">
    <property type="component" value="Chromosome 6"/>
</dbReference>
<feature type="region of interest" description="Disordered" evidence="6">
    <location>
        <begin position="102"/>
        <end position="139"/>
    </location>
</feature>